<dbReference type="GeneID" id="73904924"/>
<dbReference type="SUPFAM" id="SSF141673">
    <property type="entry name" value="MOSC N-terminal domain-like"/>
    <property type="match status" value="1"/>
</dbReference>
<evidence type="ECO:0000313" key="3">
    <source>
        <dbReference type="Proteomes" id="UP001595846"/>
    </source>
</evidence>
<dbReference type="RefSeq" id="WP_256532148.1">
    <property type="nucleotide sequence ID" value="NZ_CP101824.1"/>
</dbReference>
<dbReference type="AlphaFoldDB" id="A0ABD5NIG6"/>
<accession>A0ABD5NIG6</accession>
<name>A0ABD5NIG6_9EURY</name>
<keyword evidence="3" id="KW-1185">Reference proteome</keyword>
<organism evidence="2 3">
    <name type="scientific">Halovivax cerinus</name>
    <dbReference type="NCBI Taxonomy" id="1487865"/>
    <lineage>
        <taxon>Archaea</taxon>
        <taxon>Methanobacteriati</taxon>
        <taxon>Methanobacteriota</taxon>
        <taxon>Stenosarchaea group</taxon>
        <taxon>Halobacteria</taxon>
        <taxon>Halobacteriales</taxon>
        <taxon>Natrialbaceae</taxon>
        <taxon>Halovivax</taxon>
    </lineage>
</organism>
<gene>
    <name evidence="2" type="ORF">ACFOUR_00815</name>
</gene>
<sequence length="258" mass="29000">MARLERVRVYPVKALDGIDVESSRVTPGGTLEADREFALYDTDGAVVNGKRTPAVHDLRTAFDPDTYELTVECPDGRGETVDLDDAVGRRDAAAWFGAYFDREISIERDAETGYVDRRSSGPSVLATATIETVADWFDELTVESVRRRMRANIEIAGVEPFWEDRFVGDDAPTFEIGGVTFEGVEPCGRCVVPQRDPDTGEETPDFRERFVRKRRETVPDWVDETAFDHFYSLMTITRVPESDRGEPLHVGDEVVIVE</sequence>
<dbReference type="InterPro" id="IPR011037">
    <property type="entry name" value="Pyrv_Knase-like_insert_dom_sf"/>
</dbReference>
<dbReference type="Pfam" id="PF03473">
    <property type="entry name" value="MOSC"/>
    <property type="match status" value="1"/>
</dbReference>
<dbReference type="PROSITE" id="PS51340">
    <property type="entry name" value="MOSC"/>
    <property type="match status" value="1"/>
</dbReference>
<feature type="domain" description="MOSC" evidence="1">
    <location>
        <begin position="89"/>
        <end position="257"/>
    </location>
</feature>
<protein>
    <submittedName>
        <fullName evidence="2">MOSC domain-containing protein</fullName>
    </submittedName>
</protein>
<dbReference type="InterPro" id="IPR005303">
    <property type="entry name" value="MOCOS_middle"/>
</dbReference>
<dbReference type="SUPFAM" id="SSF50800">
    <property type="entry name" value="PK beta-barrel domain-like"/>
    <property type="match status" value="1"/>
</dbReference>
<dbReference type="Pfam" id="PF03476">
    <property type="entry name" value="MOSC_N"/>
    <property type="match status" value="1"/>
</dbReference>
<dbReference type="Proteomes" id="UP001595846">
    <property type="component" value="Unassembled WGS sequence"/>
</dbReference>
<dbReference type="EMBL" id="JBHSAQ010000001">
    <property type="protein sequence ID" value="MFC3956914.1"/>
    <property type="molecule type" value="Genomic_DNA"/>
</dbReference>
<reference evidence="2 3" key="1">
    <citation type="journal article" date="2019" name="Int. J. Syst. Evol. Microbiol.">
        <title>The Global Catalogue of Microorganisms (GCM) 10K type strain sequencing project: providing services to taxonomists for standard genome sequencing and annotation.</title>
        <authorList>
            <consortium name="The Broad Institute Genomics Platform"/>
            <consortium name="The Broad Institute Genome Sequencing Center for Infectious Disease"/>
            <person name="Wu L."/>
            <person name="Ma J."/>
        </authorList>
    </citation>
    <scope>NUCLEOTIDE SEQUENCE [LARGE SCALE GENOMIC DNA]</scope>
    <source>
        <strain evidence="2 3">IBRC-M 10256</strain>
    </source>
</reference>
<dbReference type="InterPro" id="IPR005302">
    <property type="entry name" value="MoCF_Sase_C"/>
</dbReference>
<proteinExistence type="predicted"/>
<evidence type="ECO:0000313" key="2">
    <source>
        <dbReference type="EMBL" id="MFC3956914.1"/>
    </source>
</evidence>
<evidence type="ECO:0000259" key="1">
    <source>
        <dbReference type="PROSITE" id="PS51340"/>
    </source>
</evidence>
<comment type="caution">
    <text evidence="2">The sequence shown here is derived from an EMBL/GenBank/DDBJ whole genome shotgun (WGS) entry which is preliminary data.</text>
</comment>